<dbReference type="AlphaFoldDB" id="A0A5N6NMX9"/>
<evidence type="ECO:0000313" key="3">
    <source>
        <dbReference type="Proteomes" id="UP000326396"/>
    </source>
</evidence>
<keyword evidence="3" id="KW-1185">Reference proteome</keyword>
<sequence length="124" mass="14013">MALFSSVKTIRAEALLSLHTYTKHLSQCMLYVISYHDAWIPNMSCQGKAVFETQQGQPLYAPDIEKTCHHPLAHDIFDKKADSKPPNLLMLARCKRNGRIVGLSGRSKTKVPESVDDRKLPSKY</sequence>
<organism evidence="2 3">
    <name type="scientific">Mikania micrantha</name>
    <name type="common">bitter vine</name>
    <dbReference type="NCBI Taxonomy" id="192012"/>
    <lineage>
        <taxon>Eukaryota</taxon>
        <taxon>Viridiplantae</taxon>
        <taxon>Streptophyta</taxon>
        <taxon>Embryophyta</taxon>
        <taxon>Tracheophyta</taxon>
        <taxon>Spermatophyta</taxon>
        <taxon>Magnoliopsida</taxon>
        <taxon>eudicotyledons</taxon>
        <taxon>Gunneridae</taxon>
        <taxon>Pentapetalae</taxon>
        <taxon>asterids</taxon>
        <taxon>campanulids</taxon>
        <taxon>Asterales</taxon>
        <taxon>Asteraceae</taxon>
        <taxon>Asteroideae</taxon>
        <taxon>Heliantheae alliance</taxon>
        <taxon>Eupatorieae</taxon>
        <taxon>Mikania</taxon>
    </lineage>
</organism>
<accession>A0A5N6NMX9</accession>
<feature type="compositionally biased region" description="Basic and acidic residues" evidence="1">
    <location>
        <begin position="110"/>
        <end position="124"/>
    </location>
</feature>
<feature type="region of interest" description="Disordered" evidence="1">
    <location>
        <begin position="104"/>
        <end position="124"/>
    </location>
</feature>
<reference evidence="2 3" key="1">
    <citation type="submission" date="2019-05" db="EMBL/GenBank/DDBJ databases">
        <title>Mikania micrantha, genome provides insights into the molecular mechanism of rapid growth.</title>
        <authorList>
            <person name="Liu B."/>
        </authorList>
    </citation>
    <scope>NUCLEOTIDE SEQUENCE [LARGE SCALE GENOMIC DNA]</scope>
    <source>
        <strain evidence="2">NLD-2019</strain>
        <tissue evidence="2">Leaf</tissue>
    </source>
</reference>
<comment type="caution">
    <text evidence="2">The sequence shown here is derived from an EMBL/GenBank/DDBJ whole genome shotgun (WGS) entry which is preliminary data.</text>
</comment>
<dbReference type="EMBL" id="SZYD01000011">
    <property type="protein sequence ID" value="KAD4889468.1"/>
    <property type="molecule type" value="Genomic_DNA"/>
</dbReference>
<proteinExistence type="predicted"/>
<evidence type="ECO:0000256" key="1">
    <source>
        <dbReference type="SAM" id="MobiDB-lite"/>
    </source>
</evidence>
<dbReference type="Proteomes" id="UP000326396">
    <property type="component" value="Linkage Group LG19"/>
</dbReference>
<protein>
    <submittedName>
        <fullName evidence="2">Uncharacterized protein</fullName>
    </submittedName>
</protein>
<evidence type="ECO:0000313" key="2">
    <source>
        <dbReference type="EMBL" id="KAD4889468.1"/>
    </source>
</evidence>
<name>A0A5N6NMX9_9ASTR</name>
<gene>
    <name evidence="2" type="ORF">E3N88_21541</name>
</gene>